<evidence type="ECO:0000313" key="2">
    <source>
        <dbReference type="EMBL" id="RDY09459.1"/>
    </source>
</evidence>
<sequence length="266" mass="31408">MRSIQEIYDETKIINDLFCLFVDSEPLTFYEAMEDKRWRQAMEEEIKAIKKNDTCELSNLLKGHEIIGVEWVFKIKKNAKGKVERYKARLVAKGYKQQYGVDYDEVSNGLENLVKSTFLNGYLEKNVYEKVLKLKNVLYGLKGAPREWNNHIDKYFQDNELVRCQHEYGLFIKKIDNDDILLICLYLDNLISISNNTNLFEDIKKTMSCEFEKTNIGLVSYYLGLEVNQMNNVIFVSRESYTKKMLEKFKMFDFNLVNTPMECSMK</sequence>
<comment type="caution">
    <text evidence="2">The sequence shown here is derived from an EMBL/GenBank/DDBJ whole genome shotgun (WGS) entry which is preliminary data.</text>
</comment>
<evidence type="ECO:0000259" key="1">
    <source>
        <dbReference type="Pfam" id="PF07727"/>
    </source>
</evidence>
<organism evidence="2 3">
    <name type="scientific">Mucuna pruriens</name>
    <name type="common">Velvet bean</name>
    <name type="synonym">Dolichos pruriens</name>
    <dbReference type="NCBI Taxonomy" id="157652"/>
    <lineage>
        <taxon>Eukaryota</taxon>
        <taxon>Viridiplantae</taxon>
        <taxon>Streptophyta</taxon>
        <taxon>Embryophyta</taxon>
        <taxon>Tracheophyta</taxon>
        <taxon>Spermatophyta</taxon>
        <taxon>Magnoliopsida</taxon>
        <taxon>eudicotyledons</taxon>
        <taxon>Gunneridae</taxon>
        <taxon>Pentapetalae</taxon>
        <taxon>rosids</taxon>
        <taxon>fabids</taxon>
        <taxon>Fabales</taxon>
        <taxon>Fabaceae</taxon>
        <taxon>Papilionoideae</taxon>
        <taxon>50 kb inversion clade</taxon>
        <taxon>NPAAA clade</taxon>
        <taxon>indigoferoid/millettioid clade</taxon>
        <taxon>Phaseoleae</taxon>
        <taxon>Mucuna</taxon>
    </lineage>
</organism>
<dbReference type="Pfam" id="PF07727">
    <property type="entry name" value="RVT_2"/>
    <property type="match status" value="2"/>
</dbReference>
<feature type="non-terminal residue" evidence="2">
    <location>
        <position position="1"/>
    </location>
</feature>
<dbReference type="InterPro" id="IPR043502">
    <property type="entry name" value="DNA/RNA_pol_sf"/>
</dbReference>
<keyword evidence="3" id="KW-1185">Reference proteome</keyword>
<reference evidence="2" key="1">
    <citation type="submission" date="2018-05" db="EMBL/GenBank/DDBJ databases">
        <title>Draft genome of Mucuna pruriens seed.</title>
        <authorList>
            <person name="Nnadi N.E."/>
            <person name="Vos R."/>
            <person name="Hasami M.H."/>
            <person name="Devisetty U.K."/>
            <person name="Aguiy J.C."/>
        </authorList>
    </citation>
    <scope>NUCLEOTIDE SEQUENCE [LARGE SCALE GENOMIC DNA]</scope>
    <source>
        <strain evidence="2">JCA_2017</strain>
    </source>
</reference>
<feature type="domain" description="Reverse transcriptase Ty1/copia-type" evidence="1">
    <location>
        <begin position="121"/>
        <end position="262"/>
    </location>
</feature>
<proteinExistence type="predicted"/>
<dbReference type="EMBL" id="QJKJ01001047">
    <property type="protein sequence ID" value="RDY09459.1"/>
    <property type="molecule type" value="Genomic_DNA"/>
</dbReference>
<gene>
    <name evidence="2" type="ORF">CR513_06171</name>
</gene>
<dbReference type="Proteomes" id="UP000257109">
    <property type="component" value="Unassembled WGS sequence"/>
</dbReference>
<protein>
    <recommendedName>
        <fullName evidence="1">Reverse transcriptase Ty1/copia-type domain-containing protein</fullName>
    </recommendedName>
</protein>
<dbReference type="OrthoDB" id="1709798at2759"/>
<evidence type="ECO:0000313" key="3">
    <source>
        <dbReference type="Proteomes" id="UP000257109"/>
    </source>
</evidence>
<name>A0A371I355_MUCPR</name>
<dbReference type="AlphaFoldDB" id="A0A371I355"/>
<feature type="domain" description="Reverse transcriptase Ty1/copia-type" evidence="1">
    <location>
        <begin position="52"/>
        <end position="109"/>
    </location>
</feature>
<dbReference type="STRING" id="157652.A0A371I355"/>
<dbReference type="SUPFAM" id="SSF56672">
    <property type="entry name" value="DNA/RNA polymerases"/>
    <property type="match status" value="1"/>
</dbReference>
<accession>A0A371I355</accession>
<dbReference type="InterPro" id="IPR013103">
    <property type="entry name" value="RVT_2"/>
</dbReference>